<dbReference type="InterPro" id="IPR038726">
    <property type="entry name" value="PDDEXK_AddAB-type"/>
</dbReference>
<feature type="domain" description="PD-(D/E)XK endonuclease-like" evidence="1">
    <location>
        <begin position="90"/>
        <end position="297"/>
    </location>
</feature>
<dbReference type="AlphaFoldDB" id="A0A6J6IT86"/>
<dbReference type="Gene3D" id="3.90.320.10">
    <property type="match status" value="1"/>
</dbReference>
<sequence>MTETYNPAQQKVIDMLGRSSDRPEIPTGLADELRADIENSLLPVMHLLPDGSSYEKRFFLNKQGVTNVHSCEGFFVGGQGEFEWTHANCKGTIVHKTIEVSINLRRPMPPTDLVEESISRLSNDSSKSISEFLITLDEYDRAELVGECSGLFTRFTECFPPIKNAWIPQVESSLALNLAGNRIRIGGKVDLALGRPPDKVIIDFKTGHPSLAHHDDLRLYALIDFLALGQAPRKVASYYLDSTDVHQEDISETILRSAARRLQDGLVRAIELKLGGAEPVLRPAALCRWCAISADCPTGLEYLAQKNEAEGW</sequence>
<organism evidence="2">
    <name type="scientific">freshwater metagenome</name>
    <dbReference type="NCBI Taxonomy" id="449393"/>
    <lineage>
        <taxon>unclassified sequences</taxon>
        <taxon>metagenomes</taxon>
        <taxon>ecological metagenomes</taxon>
    </lineage>
</organism>
<reference evidence="2" key="1">
    <citation type="submission" date="2020-05" db="EMBL/GenBank/DDBJ databases">
        <authorList>
            <person name="Chiriac C."/>
            <person name="Salcher M."/>
            <person name="Ghai R."/>
            <person name="Kavagutti S V."/>
        </authorList>
    </citation>
    <scope>NUCLEOTIDE SEQUENCE</scope>
</reference>
<name>A0A6J6IT86_9ZZZZ</name>
<dbReference type="Pfam" id="PF12705">
    <property type="entry name" value="PDDEXK_1"/>
    <property type="match status" value="1"/>
</dbReference>
<dbReference type="InterPro" id="IPR011604">
    <property type="entry name" value="PDDEXK-like_dom_sf"/>
</dbReference>
<evidence type="ECO:0000259" key="1">
    <source>
        <dbReference type="Pfam" id="PF12705"/>
    </source>
</evidence>
<dbReference type="EMBL" id="CAEZVL010000053">
    <property type="protein sequence ID" value="CAB4627902.1"/>
    <property type="molecule type" value="Genomic_DNA"/>
</dbReference>
<protein>
    <submittedName>
        <fullName evidence="2">Unannotated protein</fullName>
    </submittedName>
</protein>
<proteinExistence type="predicted"/>
<gene>
    <name evidence="2" type="ORF">UFOPK1960_00493</name>
</gene>
<accession>A0A6J6IT86</accession>
<evidence type="ECO:0000313" key="2">
    <source>
        <dbReference type="EMBL" id="CAB4627902.1"/>
    </source>
</evidence>